<dbReference type="GO" id="GO:0009055">
    <property type="term" value="F:electron transfer activity"/>
    <property type="evidence" value="ECO:0007669"/>
    <property type="project" value="InterPro"/>
</dbReference>
<keyword evidence="3" id="KW-0411">Iron-sulfur</keyword>
<dbReference type="AlphaFoldDB" id="A0A388KRH1"/>
<keyword evidence="2" id="KW-0408">Iron</keyword>
<evidence type="ECO:0000313" key="8">
    <source>
        <dbReference type="Proteomes" id="UP000265515"/>
    </source>
</evidence>
<evidence type="ECO:0000256" key="4">
    <source>
        <dbReference type="SAM" id="Coils"/>
    </source>
</evidence>
<dbReference type="PANTHER" id="PTHR44579">
    <property type="entry name" value="OS01G0730500 PROTEIN"/>
    <property type="match status" value="1"/>
</dbReference>
<name>A0A388KRH1_CHABU</name>
<dbReference type="Proteomes" id="UP000265515">
    <property type="component" value="Unassembled WGS sequence"/>
</dbReference>
<dbReference type="OrthoDB" id="376357at2759"/>
<sequence length="415" mass="46346">MATACAKTLSPADGPEALMRVPVKPRRSLSACRASLGSSLCSGSRRRRISHVWMLAKKSVRSDVALQNRDRTLRLRGGWRSSHLAGKPLSIAAQGQRKRHVFQRDSIARPRASATGTDPDVDIAGEQIAEDYYGLLGLTSDATQEDIKKAYYQVMKVCHPDLSGDHPEVVAFCKFINEVYEVLSDPEQRAIYDKINGFTLAAVNPFYCKDQSRDFTFVDEFSCIGCKNCTFCAPSTFDIELDFGRARVMRQQGDALGKVQEAIDTCPVDCIHWVSAAQLTLLEDEMRRMERVNVGLMLAGQGRSGADVFQSAATKWDKRQARALERAAREAAKAKAKSKGEKKRSWWEFTTTVEEEDGGRAAYESKEKRKTAMERAVAAAEAARRWREYSRAGLDRRTRRALPSMTQADEGDAER</sequence>
<evidence type="ECO:0000256" key="3">
    <source>
        <dbReference type="ARBA" id="ARBA00023014"/>
    </source>
</evidence>
<dbReference type="Pfam" id="PF13370">
    <property type="entry name" value="Fer4_13"/>
    <property type="match status" value="1"/>
</dbReference>
<dbReference type="InterPro" id="IPR001080">
    <property type="entry name" value="3Fe4S_ferredoxin"/>
</dbReference>
<feature type="region of interest" description="Disordered" evidence="5">
    <location>
        <begin position="395"/>
        <end position="415"/>
    </location>
</feature>
<evidence type="ECO:0000313" key="7">
    <source>
        <dbReference type="EMBL" id="GBG72636.1"/>
    </source>
</evidence>
<dbReference type="GO" id="GO:0005506">
    <property type="term" value="F:iron ion binding"/>
    <property type="evidence" value="ECO:0007669"/>
    <property type="project" value="InterPro"/>
</dbReference>
<dbReference type="STRING" id="69332.A0A388KRH1"/>
<dbReference type="PRINTS" id="PR00625">
    <property type="entry name" value="JDOMAIN"/>
</dbReference>
<keyword evidence="1" id="KW-0479">Metal-binding</keyword>
<accession>A0A388KRH1</accession>
<dbReference type="InterPro" id="IPR036869">
    <property type="entry name" value="J_dom_sf"/>
</dbReference>
<proteinExistence type="predicted"/>
<feature type="coiled-coil region" evidence="4">
    <location>
        <begin position="324"/>
        <end position="383"/>
    </location>
</feature>
<dbReference type="PANTHER" id="PTHR44579:SF2">
    <property type="entry name" value="OS01G0730500 PROTEIN"/>
    <property type="match status" value="1"/>
</dbReference>
<dbReference type="GO" id="GO:0009507">
    <property type="term" value="C:chloroplast"/>
    <property type="evidence" value="ECO:0007669"/>
    <property type="project" value="EnsemblPlants"/>
</dbReference>
<keyword evidence="8" id="KW-1185">Reference proteome</keyword>
<dbReference type="Gene3D" id="1.10.287.110">
    <property type="entry name" value="DnaJ domain"/>
    <property type="match status" value="1"/>
</dbReference>
<evidence type="ECO:0000259" key="6">
    <source>
        <dbReference type="PROSITE" id="PS50076"/>
    </source>
</evidence>
<dbReference type="SUPFAM" id="SSF54862">
    <property type="entry name" value="4Fe-4S ferredoxins"/>
    <property type="match status" value="1"/>
</dbReference>
<dbReference type="PRINTS" id="PR00352">
    <property type="entry name" value="3FE4SFRDOXIN"/>
</dbReference>
<dbReference type="SMART" id="SM00271">
    <property type="entry name" value="DnaJ"/>
    <property type="match status" value="1"/>
</dbReference>
<dbReference type="Pfam" id="PF00226">
    <property type="entry name" value="DnaJ"/>
    <property type="match status" value="1"/>
</dbReference>
<comment type="caution">
    <text evidence="7">The sequence shown here is derived from an EMBL/GenBank/DDBJ whole genome shotgun (WGS) entry which is preliminary data.</text>
</comment>
<keyword evidence="4" id="KW-0175">Coiled coil</keyword>
<gene>
    <name evidence="7" type="ORF">CBR_g12210</name>
</gene>
<dbReference type="Gene3D" id="3.30.70.20">
    <property type="match status" value="1"/>
</dbReference>
<dbReference type="PROSITE" id="PS50076">
    <property type="entry name" value="DNAJ_2"/>
    <property type="match status" value="1"/>
</dbReference>
<reference evidence="7 8" key="1">
    <citation type="journal article" date="2018" name="Cell">
        <title>The Chara Genome: Secondary Complexity and Implications for Plant Terrestrialization.</title>
        <authorList>
            <person name="Nishiyama T."/>
            <person name="Sakayama H."/>
            <person name="Vries J.D."/>
            <person name="Buschmann H."/>
            <person name="Saint-Marcoux D."/>
            <person name="Ullrich K.K."/>
            <person name="Haas F.B."/>
            <person name="Vanderstraeten L."/>
            <person name="Becker D."/>
            <person name="Lang D."/>
            <person name="Vosolsobe S."/>
            <person name="Rombauts S."/>
            <person name="Wilhelmsson P.K.I."/>
            <person name="Janitza P."/>
            <person name="Kern R."/>
            <person name="Heyl A."/>
            <person name="Rumpler F."/>
            <person name="Villalobos L.I.A.C."/>
            <person name="Clay J.M."/>
            <person name="Skokan R."/>
            <person name="Toyoda A."/>
            <person name="Suzuki Y."/>
            <person name="Kagoshima H."/>
            <person name="Schijlen E."/>
            <person name="Tajeshwar N."/>
            <person name="Catarino B."/>
            <person name="Hetherington A.J."/>
            <person name="Saltykova A."/>
            <person name="Bonnot C."/>
            <person name="Breuninger H."/>
            <person name="Symeonidi A."/>
            <person name="Radhakrishnan G.V."/>
            <person name="Van Nieuwerburgh F."/>
            <person name="Deforce D."/>
            <person name="Chang C."/>
            <person name="Karol K.G."/>
            <person name="Hedrich R."/>
            <person name="Ulvskov P."/>
            <person name="Glockner G."/>
            <person name="Delwiche C.F."/>
            <person name="Petrasek J."/>
            <person name="Van de Peer Y."/>
            <person name="Friml J."/>
            <person name="Beilby M."/>
            <person name="Dolan L."/>
            <person name="Kohara Y."/>
            <person name="Sugano S."/>
            <person name="Fujiyama A."/>
            <person name="Delaux P.-M."/>
            <person name="Quint M."/>
            <person name="TheiBen G."/>
            <person name="Hagemann M."/>
            <person name="Harholt J."/>
            <person name="Dunand C."/>
            <person name="Zachgo S."/>
            <person name="Langdale J."/>
            <person name="Maumus F."/>
            <person name="Straeten D.V.D."/>
            <person name="Gould S.B."/>
            <person name="Rensing S.A."/>
        </authorList>
    </citation>
    <scope>NUCLEOTIDE SEQUENCE [LARGE SCALE GENOMIC DNA]</scope>
    <source>
        <strain evidence="7 8">S276</strain>
    </source>
</reference>
<evidence type="ECO:0000256" key="1">
    <source>
        <dbReference type="ARBA" id="ARBA00022723"/>
    </source>
</evidence>
<dbReference type="SUPFAM" id="SSF46565">
    <property type="entry name" value="Chaperone J-domain"/>
    <property type="match status" value="1"/>
</dbReference>
<evidence type="ECO:0000256" key="5">
    <source>
        <dbReference type="SAM" id="MobiDB-lite"/>
    </source>
</evidence>
<dbReference type="OMA" id="CTFVTHS"/>
<dbReference type="EMBL" id="BFEA01000169">
    <property type="protein sequence ID" value="GBG72636.1"/>
    <property type="molecule type" value="Genomic_DNA"/>
</dbReference>
<dbReference type="Gramene" id="GBG72636">
    <property type="protein sequence ID" value="GBG72636"/>
    <property type="gene ID" value="CBR_g12210"/>
</dbReference>
<protein>
    <recommendedName>
        <fullName evidence="6">J domain-containing protein</fullName>
    </recommendedName>
</protein>
<dbReference type="GO" id="GO:0051536">
    <property type="term" value="F:iron-sulfur cluster binding"/>
    <property type="evidence" value="ECO:0007669"/>
    <property type="project" value="UniProtKB-KW"/>
</dbReference>
<dbReference type="InterPro" id="IPR001623">
    <property type="entry name" value="DnaJ_domain"/>
</dbReference>
<dbReference type="CDD" id="cd06257">
    <property type="entry name" value="DnaJ"/>
    <property type="match status" value="1"/>
</dbReference>
<feature type="domain" description="J" evidence="6">
    <location>
        <begin position="131"/>
        <end position="196"/>
    </location>
</feature>
<organism evidence="7 8">
    <name type="scientific">Chara braunii</name>
    <name type="common">Braun's stonewort</name>
    <dbReference type="NCBI Taxonomy" id="69332"/>
    <lineage>
        <taxon>Eukaryota</taxon>
        <taxon>Viridiplantae</taxon>
        <taxon>Streptophyta</taxon>
        <taxon>Charophyceae</taxon>
        <taxon>Charales</taxon>
        <taxon>Characeae</taxon>
        <taxon>Chara</taxon>
    </lineage>
</organism>
<evidence type="ECO:0000256" key="2">
    <source>
        <dbReference type="ARBA" id="ARBA00023004"/>
    </source>
</evidence>